<dbReference type="InterPro" id="IPR001568">
    <property type="entry name" value="RNase_T2-like"/>
</dbReference>
<dbReference type="PROSITE" id="PS00531">
    <property type="entry name" value="RNASE_T2_2"/>
    <property type="match status" value="1"/>
</dbReference>
<organism evidence="2">
    <name type="scientific">Megaviridae environmental sample</name>
    <dbReference type="NCBI Taxonomy" id="1737588"/>
    <lineage>
        <taxon>Viruses</taxon>
        <taxon>Varidnaviria</taxon>
        <taxon>Bamfordvirae</taxon>
        <taxon>Nucleocytoviricota</taxon>
        <taxon>Megaviricetes</taxon>
        <taxon>Imitervirales</taxon>
        <taxon>Mimiviridae</taxon>
        <taxon>environmental samples</taxon>
    </lineage>
</organism>
<sequence length="114" mass="13412">MEFIKKLAFARCSLEEPWSLHGLWLDYTNESYPAFCSDVSCEFDNDDILPLYPKCWDAKSVRCHEWQKHGSCFYDLLNYTQQEYLNETENTFSTWVDSIPLDSTSYVLDLGKTI</sequence>
<reference evidence="2" key="1">
    <citation type="journal article" date="2019" name="Philos. Trans. R. Soc. Lond., B, Biol. Sci.">
        <title>Targeted metagenomic recovery of four divergent viruses reveals shared and distinctive characteristics of giant viruses of marine eukaryotes.</title>
        <authorList>
            <person name="Needham D.M."/>
            <person name="Poirier C."/>
            <person name="Hehenberger E."/>
            <person name="Jimenez V."/>
            <person name="Swalwell J.E."/>
            <person name="Santoro A.E."/>
            <person name="Worden A.Z."/>
        </authorList>
    </citation>
    <scope>NUCLEOTIDE SEQUENCE</scope>
    <source>
        <strain evidence="2">OPacV-662</strain>
    </source>
</reference>
<dbReference type="SUPFAM" id="SSF55895">
    <property type="entry name" value="Ribonuclease Rh-like"/>
    <property type="match status" value="1"/>
</dbReference>
<dbReference type="InterPro" id="IPR033130">
    <property type="entry name" value="RNase_T2_His_AS_2"/>
</dbReference>
<evidence type="ECO:0000256" key="1">
    <source>
        <dbReference type="ARBA" id="ARBA00007469"/>
    </source>
</evidence>
<accession>A0A5J6VIY5</accession>
<dbReference type="GO" id="GO:0003723">
    <property type="term" value="F:RNA binding"/>
    <property type="evidence" value="ECO:0007669"/>
    <property type="project" value="InterPro"/>
</dbReference>
<dbReference type="InterPro" id="IPR036430">
    <property type="entry name" value="RNase_T2-like_sf"/>
</dbReference>
<comment type="similarity">
    <text evidence="1">Belongs to the RNase T2 family.</text>
</comment>
<name>A0A5J6VIY5_9VIRU</name>
<dbReference type="Pfam" id="PF00445">
    <property type="entry name" value="Ribonuclease_T2"/>
    <property type="match status" value="1"/>
</dbReference>
<proteinExistence type="inferred from homology"/>
<dbReference type="EMBL" id="MN448276">
    <property type="protein sequence ID" value="QFG74032.1"/>
    <property type="molecule type" value="Genomic_DNA"/>
</dbReference>
<evidence type="ECO:0000313" key="2">
    <source>
        <dbReference type="EMBL" id="QFG74032.1"/>
    </source>
</evidence>
<dbReference type="GO" id="GO:0033897">
    <property type="term" value="F:ribonuclease T2 activity"/>
    <property type="evidence" value="ECO:0007669"/>
    <property type="project" value="InterPro"/>
</dbReference>
<protein>
    <submittedName>
        <fullName evidence="2">Uncharacterized protein</fullName>
    </submittedName>
</protein>
<dbReference type="Gene3D" id="3.90.730.10">
    <property type="entry name" value="Ribonuclease T2-like"/>
    <property type="match status" value="1"/>
</dbReference>